<dbReference type="EMBL" id="CCKQ01012665">
    <property type="protein sequence ID" value="CDW84284.1"/>
    <property type="molecule type" value="Genomic_DNA"/>
</dbReference>
<dbReference type="Proteomes" id="UP000039865">
    <property type="component" value="Unassembled WGS sequence"/>
</dbReference>
<dbReference type="InterPro" id="IPR044066">
    <property type="entry name" value="TRIAD_supradom"/>
</dbReference>
<reference evidence="9 10" key="1">
    <citation type="submission" date="2014-06" db="EMBL/GenBank/DDBJ databases">
        <authorList>
            <person name="Swart Estienne"/>
        </authorList>
    </citation>
    <scope>NUCLEOTIDE SEQUENCE [LARGE SCALE GENOMIC DNA]</scope>
    <source>
        <strain evidence="9 10">130c</strain>
    </source>
</reference>
<dbReference type="CDD" id="cd20336">
    <property type="entry name" value="Rcat_RBR"/>
    <property type="match status" value="1"/>
</dbReference>
<evidence type="ECO:0000259" key="8">
    <source>
        <dbReference type="PROSITE" id="PS51873"/>
    </source>
</evidence>
<dbReference type="AlphaFoldDB" id="A0A078AQ38"/>
<evidence type="ECO:0000256" key="7">
    <source>
        <dbReference type="ARBA" id="ARBA00022833"/>
    </source>
</evidence>
<dbReference type="GO" id="GO:0043161">
    <property type="term" value="P:proteasome-mediated ubiquitin-dependent protein catabolic process"/>
    <property type="evidence" value="ECO:0007669"/>
    <property type="project" value="TreeGrafter"/>
</dbReference>
<dbReference type="InterPro" id="IPR051628">
    <property type="entry name" value="LUBAC_E3_Ligases"/>
</dbReference>
<dbReference type="SMART" id="SM00647">
    <property type="entry name" value="IBR"/>
    <property type="match status" value="2"/>
</dbReference>
<keyword evidence="6" id="KW-0833">Ubl conjugation pathway</keyword>
<keyword evidence="4" id="KW-0677">Repeat</keyword>
<evidence type="ECO:0000256" key="6">
    <source>
        <dbReference type="ARBA" id="ARBA00022786"/>
    </source>
</evidence>
<comment type="pathway">
    <text evidence="1">Protein modification; protein ubiquitination.</text>
</comment>
<evidence type="ECO:0000256" key="5">
    <source>
        <dbReference type="ARBA" id="ARBA00022771"/>
    </source>
</evidence>
<evidence type="ECO:0000256" key="4">
    <source>
        <dbReference type="ARBA" id="ARBA00022737"/>
    </source>
</evidence>
<dbReference type="SUPFAM" id="SSF57850">
    <property type="entry name" value="RING/U-box"/>
    <property type="match status" value="3"/>
</dbReference>
<gene>
    <name evidence="9" type="primary">Contig19162.g20321</name>
    <name evidence="9" type="ORF">STYLEM_13343</name>
</gene>
<dbReference type="OrthoDB" id="288005at2759"/>
<dbReference type="InParanoid" id="A0A078AQ38"/>
<keyword evidence="2" id="KW-0808">Transferase</keyword>
<keyword evidence="3" id="KW-0479">Metal-binding</keyword>
<organism evidence="9 10">
    <name type="scientific">Stylonychia lemnae</name>
    <name type="common">Ciliate</name>
    <dbReference type="NCBI Taxonomy" id="5949"/>
    <lineage>
        <taxon>Eukaryota</taxon>
        <taxon>Sar</taxon>
        <taxon>Alveolata</taxon>
        <taxon>Ciliophora</taxon>
        <taxon>Intramacronucleata</taxon>
        <taxon>Spirotrichea</taxon>
        <taxon>Stichotrichia</taxon>
        <taxon>Sporadotrichida</taxon>
        <taxon>Oxytrichidae</taxon>
        <taxon>Stylonychinae</taxon>
        <taxon>Stylonychia</taxon>
    </lineage>
</organism>
<evidence type="ECO:0000256" key="2">
    <source>
        <dbReference type="ARBA" id="ARBA00022679"/>
    </source>
</evidence>
<dbReference type="GO" id="GO:0004842">
    <property type="term" value="F:ubiquitin-protein transferase activity"/>
    <property type="evidence" value="ECO:0007669"/>
    <property type="project" value="TreeGrafter"/>
</dbReference>
<evidence type="ECO:0000313" key="10">
    <source>
        <dbReference type="Proteomes" id="UP000039865"/>
    </source>
</evidence>
<protein>
    <submittedName>
        <fullName evidence="9">Ibr domain containing protein</fullName>
    </submittedName>
</protein>
<keyword evidence="5" id="KW-0863">Zinc-finger</keyword>
<keyword evidence="7" id="KW-0862">Zinc</keyword>
<accession>A0A078AQ38</accession>
<name>A0A078AQ38_STYLE</name>
<dbReference type="PANTHER" id="PTHR22770:SF13">
    <property type="entry name" value="RING-TYPE DOMAIN-CONTAINING PROTEIN"/>
    <property type="match status" value="1"/>
</dbReference>
<dbReference type="CDD" id="cd20335">
    <property type="entry name" value="BRcat_RBR"/>
    <property type="match status" value="1"/>
</dbReference>
<evidence type="ECO:0000313" key="9">
    <source>
        <dbReference type="EMBL" id="CDW84284.1"/>
    </source>
</evidence>
<keyword evidence="10" id="KW-1185">Reference proteome</keyword>
<dbReference type="PANTHER" id="PTHR22770">
    <property type="entry name" value="UBIQUITIN CONJUGATING ENZYME 7 INTERACTING PROTEIN-RELATED"/>
    <property type="match status" value="1"/>
</dbReference>
<evidence type="ECO:0000256" key="1">
    <source>
        <dbReference type="ARBA" id="ARBA00004906"/>
    </source>
</evidence>
<dbReference type="GO" id="GO:0097039">
    <property type="term" value="P:protein linear polyubiquitination"/>
    <property type="evidence" value="ECO:0007669"/>
    <property type="project" value="TreeGrafter"/>
</dbReference>
<proteinExistence type="predicted"/>
<dbReference type="OMA" id="CEICADS"/>
<dbReference type="GO" id="GO:0000151">
    <property type="term" value="C:ubiquitin ligase complex"/>
    <property type="evidence" value="ECO:0007669"/>
    <property type="project" value="TreeGrafter"/>
</dbReference>
<dbReference type="GO" id="GO:0008270">
    <property type="term" value="F:zinc ion binding"/>
    <property type="evidence" value="ECO:0007669"/>
    <property type="project" value="UniProtKB-KW"/>
</dbReference>
<feature type="domain" description="RING-type" evidence="8">
    <location>
        <begin position="1"/>
        <end position="225"/>
    </location>
</feature>
<evidence type="ECO:0000256" key="3">
    <source>
        <dbReference type="ARBA" id="ARBA00022723"/>
    </source>
</evidence>
<dbReference type="GO" id="GO:0043130">
    <property type="term" value="F:ubiquitin binding"/>
    <property type="evidence" value="ECO:0007669"/>
    <property type="project" value="TreeGrafter"/>
</dbReference>
<dbReference type="Pfam" id="PF01485">
    <property type="entry name" value="IBR"/>
    <property type="match status" value="1"/>
</dbReference>
<dbReference type="PROSITE" id="PS51873">
    <property type="entry name" value="TRIAD"/>
    <property type="match status" value="1"/>
</dbReference>
<dbReference type="Gene3D" id="1.20.120.1750">
    <property type="match status" value="1"/>
</dbReference>
<dbReference type="InterPro" id="IPR002867">
    <property type="entry name" value="IBR_dom"/>
</dbReference>
<sequence length="287" mass="34248">MICLEIFEDNEDKNQGNPRDDTYHVYPLEGCSNLFHKECLQRFLISSINQCVYPLKCPDHECRKLLLDSDLRALISIDIYEKYLNYSIQKVADQQPDIQHCPNPGCGFAFAWDQNQDEPHQICKKCQKKICIPCKTIFHQDQSCEEYKRNQRFDDNDQKFIDRMIYEGNIQCTRCRYWIQKKSGCDHVTCGKCGFDMCFNCGGVYLKCRCKYDNKERSQKYNQRYQHLVESQRQVLIDPNRHIQSQQQQRKESQEQIKPQIPVLNPWQQNYDFMNKPAPFRPNHFSQ</sequence>